<evidence type="ECO:0000313" key="2">
    <source>
        <dbReference type="EMBL" id="MCU4974654.1"/>
    </source>
</evidence>
<dbReference type="EMBL" id="JAOPKB010000013">
    <property type="protein sequence ID" value="MCU4974654.1"/>
    <property type="molecule type" value="Genomic_DNA"/>
</dbReference>
<dbReference type="EMBL" id="JAOPKA010000025">
    <property type="protein sequence ID" value="MCU4744284.1"/>
    <property type="molecule type" value="Genomic_DNA"/>
</dbReference>
<keyword evidence="3" id="KW-1185">Reference proteome</keyword>
<comment type="caution">
    <text evidence="1">The sequence shown here is derived from an EMBL/GenBank/DDBJ whole genome shotgun (WGS) entry which is preliminary data.</text>
</comment>
<dbReference type="Proteomes" id="UP001321018">
    <property type="component" value="Unassembled WGS sequence"/>
</dbReference>
<accession>A0AAP2Z5E2</accession>
<dbReference type="AlphaFoldDB" id="A0AAP2Z5E2"/>
<proteinExistence type="predicted"/>
<evidence type="ECO:0008006" key="5">
    <source>
        <dbReference type="Google" id="ProtNLM"/>
    </source>
</evidence>
<dbReference type="RefSeq" id="WP_338006091.1">
    <property type="nucleotide sequence ID" value="NZ_JAOPKA010000025.1"/>
</dbReference>
<evidence type="ECO:0000313" key="4">
    <source>
        <dbReference type="Proteomes" id="UP001321018"/>
    </source>
</evidence>
<name>A0AAP2Z5E2_9EURY</name>
<sequence>MSTTTTALRTVREDGLSSLTRRGLAYLALRSPLTNAASRRLYWTVAPRFVRWHHSSALEQYAAPLEPFCVRWVDPADIVRFSRRPYPPDRNRRELFGTVRDGEWDRRSLMETPGSETGVPPRHLFDAETVTETPLYHAIEACIVGDDDWLETPFVRDVIGCLEAGEYPVWGTCRDRRDVIERCRDLETLAVDMICEGYRSQRELVTAGESDRDVVGTFAEEITVDVARDGELLAVGGKHRLCLAKAIGLERIPVSILVRHRDWVERCEQEWFESDGQFREEAV</sequence>
<evidence type="ECO:0000313" key="3">
    <source>
        <dbReference type="Proteomes" id="UP001320972"/>
    </source>
</evidence>
<evidence type="ECO:0000313" key="1">
    <source>
        <dbReference type="EMBL" id="MCU4744284.1"/>
    </source>
</evidence>
<dbReference type="Proteomes" id="UP001320972">
    <property type="component" value="Unassembled WGS sequence"/>
</dbReference>
<organism evidence="1 4">
    <name type="scientific">Natronoglomus mannanivorans</name>
    <dbReference type="NCBI Taxonomy" id="2979990"/>
    <lineage>
        <taxon>Archaea</taxon>
        <taxon>Methanobacteriati</taxon>
        <taxon>Methanobacteriota</taxon>
        <taxon>Stenosarchaea group</taxon>
        <taxon>Halobacteria</taxon>
        <taxon>Halobacteriales</taxon>
        <taxon>Natrialbaceae</taxon>
        <taxon>Natronoglomus</taxon>
    </lineage>
</organism>
<gene>
    <name evidence="2" type="ORF">OB955_18195</name>
    <name evidence="1" type="ORF">OB960_23190</name>
</gene>
<protein>
    <recommendedName>
        <fullName evidence="5">ParB-like nuclease domain-containing protein</fullName>
    </recommendedName>
</protein>
<reference evidence="1 3" key="1">
    <citation type="submission" date="2022-09" db="EMBL/GenBank/DDBJ databases">
        <title>Enrichment on poylsaccharides allowed isolation of novel metabolic and taxonomic groups of Haloarchaea.</title>
        <authorList>
            <person name="Sorokin D.Y."/>
            <person name="Elcheninov A.G."/>
            <person name="Khizhniak T.V."/>
            <person name="Kolganova T.V."/>
            <person name="Kublanov I.V."/>
        </authorList>
    </citation>
    <scope>NUCLEOTIDE SEQUENCE</scope>
    <source>
        <strain evidence="2 3">AArc-m2/3/4</strain>
        <strain evidence="1">AArc-xg1-1</strain>
    </source>
</reference>